<sequence length="87" mass="10220">MASIKYDFTSCYDAYDFSHVDYEEIYPDLEPTALQETCEDFLNKILVQCGIVLPKPIFVRFPDRIKLLTTRRKNKRKTLLTTPKSII</sequence>
<organism evidence="1 2">
    <name type="scientific">Flavobacterium collinsii</name>
    <dbReference type="NCBI Taxonomy" id="1114861"/>
    <lineage>
        <taxon>Bacteria</taxon>
        <taxon>Pseudomonadati</taxon>
        <taxon>Bacteroidota</taxon>
        <taxon>Flavobacteriia</taxon>
        <taxon>Flavobacteriales</taxon>
        <taxon>Flavobacteriaceae</taxon>
        <taxon>Flavobacterium</taxon>
    </lineage>
</organism>
<dbReference type="KEGG" id="fcs:TRV642_3993"/>
<dbReference type="EMBL" id="OX336425">
    <property type="protein sequence ID" value="CAI2768712.1"/>
    <property type="molecule type" value="Genomic_DNA"/>
</dbReference>
<evidence type="ECO:0000313" key="2">
    <source>
        <dbReference type="Proteomes" id="UP001152749"/>
    </source>
</evidence>
<accession>A0A9W4TK17</accession>
<gene>
    <name evidence="1" type="ORF">TRV642_3993</name>
</gene>
<dbReference type="AlphaFoldDB" id="A0A9W4TK17"/>
<dbReference type="RefSeq" id="WP_263361286.1">
    <property type="nucleotide sequence ID" value="NZ_OX336425.1"/>
</dbReference>
<evidence type="ECO:0000313" key="1">
    <source>
        <dbReference type="EMBL" id="CAI2768712.1"/>
    </source>
</evidence>
<proteinExistence type="predicted"/>
<dbReference type="Proteomes" id="UP001152749">
    <property type="component" value="Chromosome"/>
</dbReference>
<protein>
    <submittedName>
        <fullName evidence="1">Uncharacterized protein</fullName>
    </submittedName>
</protein>
<reference evidence="1" key="1">
    <citation type="submission" date="2022-09" db="EMBL/GenBank/DDBJ databases">
        <authorList>
            <person name="Duchaud E."/>
        </authorList>
    </citation>
    <scope>NUCLEOTIDE SEQUENCE</scope>
    <source>
        <strain evidence="1">TRV642</strain>
    </source>
</reference>
<name>A0A9W4TK17_9FLAO</name>